<name>A0A512CDG3_9BACT</name>
<accession>A0A512CDG3</accession>
<evidence type="ECO:0000313" key="2">
    <source>
        <dbReference type="Proteomes" id="UP000321301"/>
    </source>
</evidence>
<evidence type="ECO:0000313" key="1">
    <source>
        <dbReference type="EMBL" id="GEO22254.1"/>
    </source>
</evidence>
<gene>
    <name evidence="1" type="ORF">CQA01_27880</name>
</gene>
<dbReference type="Proteomes" id="UP000321301">
    <property type="component" value="Unassembled WGS sequence"/>
</dbReference>
<organism evidence="1 2">
    <name type="scientific">Cyclobacterium qasimii</name>
    <dbReference type="NCBI Taxonomy" id="1350429"/>
    <lineage>
        <taxon>Bacteria</taxon>
        <taxon>Pseudomonadati</taxon>
        <taxon>Bacteroidota</taxon>
        <taxon>Cytophagia</taxon>
        <taxon>Cytophagales</taxon>
        <taxon>Cyclobacteriaceae</taxon>
        <taxon>Cyclobacterium</taxon>
    </lineage>
</organism>
<keyword evidence="2" id="KW-1185">Reference proteome</keyword>
<dbReference type="AlphaFoldDB" id="A0A512CDG3"/>
<reference evidence="1 2" key="1">
    <citation type="submission" date="2019-07" db="EMBL/GenBank/DDBJ databases">
        <title>Whole genome shotgun sequence of Cyclobacterium qasimii NBRC 106168.</title>
        <authorList>
            <person name="Hosoyama A."/>
            <person name="Uohara A."/>
            <person name="Ohji S."/>
            <person name="Ichikawa N."/>
        </authorList>
    </citation>
    <scope>NUCLEOTIDE SEQUENCE [LARGE SCALE GENOMIC DNA]</scope>
    <source>
        <strain evidence="1 2">NBRC 106168</strain>
    </source>
</reference>
<comment type="caution">
    <text evidence="1">The sequence shown here is derived from an EMBL/GenBank/DDBJ whole genome shotgun (WGS) entry which is preliminary data.</text>
</comment>
<protein>
    <submittedName>
        <fullName evidence="1">Uncharacterized protein</fullName>
    </submittedName>
</protein>
<dbReference type="EMBL" id="BJYV01000014">
    <property type="protein sequence ID" value="GEO22254.1"/>
    <property type="molecule type" value="Genomic_DNA"/>
</dbReference>
<sequence>MCSFFWANAQEITGVIKNHEKTEMDMVLMLFGMDNPISIGTADAKGHFTASLENVSLDNIPEENLSIYMSELYSNFFFNCSDIEAFGVNSDNPAARQDYVRLTNNGEWTGTAYLVSDENLIPWLEDSGYNDAIKGSFYEIIYVTQDMEVNTTCNSSVYATDDEQVETEYTFNLQLKKGFNWVEYTIEEVYETDPAIRASFPSKVTIGNLEDSSKMLWIGRYY</sequence>
<proteinExistence type="predicted"/>